<gene>
    <name evidence="2" type="ORF">PVAG01_11153</name>
</gene>
<feature type="signal peptide" evidence="1">
    <location>
        <begin position="1"/>
        <end position="19"/>
    </location>
</feature>
<comment type="caution">
    <text evidence="2">The sequence shown here is derived from an EMBL/GenBank/DDBJ whole genome shotgun (WGS) entry which is preliminary data.</text>
</comment>
<keyword evidence="3" id="KW-1185">Reference proteome</keyword>
<accession>A0ABR4P1H9</accession>
<organism evidence="2 3">
    <name type="scientific">Phlyctema vagabunda</name>
    <dbReference type="NCBI Taxonomy" id="108571"/>
    <lineage>
        <taxon>Eukaryota</taxon>
        <taxon>Fungi</taxon>
        <taxon>Dikarya</taxon>
        <taxon>Ascomycota</taxon>
        <taxon>Pezizomycotina</taxon>
        <taxon>Leotiomycetes</taxon>
        <taxon>Helotiales</taxon>
        <taxon>Dermateaceae</taxon>
        <taxon>Phlyctema</taxon>
    </lineage>
</organism>
<name>A0ABR4P1H9_9HELO</name>
<evidence type="ECO:0000313" key="2">
    <source>
        <dbReference type="EMBL" id="KAL3417153.1"/>
    </source>
</evidence>
<feature type="chain" id="PRO_5045634902" evidence="1">
    <location>
        <begin position="20"/>
        <end position="75"/>
    </location>
</feature>
<protein>
    <submittedName>
        <fullName evidence="2">Uncharacterized protein</fullName>
    </submittedName>
</protein>
<proteinExistence type="predicted"/>
<reference evidence="2 3" key="1">
    <citation type="submission" date="2024-06" db="EMBL/GenBank/DDBJ databases">
        <title>Complete genome of Phlyctema vagabunda strain 19-DSS-EL-015.</title>
        <authorList>
            <person name="Fiorenzani C."/>
        </authorList>
    </citation>
    <scope>NUCLEOTIDE SEQUENCE [LARGE SCALE GENOMIC DNA]</scope>
    <source>
        <strain evidence="2 3">19-DSS-EL-015</strain>
    </source>
</reference>
<evidence type="ECO:0000313" key="3">
    <source>
        <dbReference type="Proteomes" id="UP001629113"/>
    </source>
</evidence>
<dbReference type="Proteomes" id="UP001629113">
    <property type="component" value="Unassembled WGS sequence"/>
</dbReference>
<keyword evidence="1" id="KW-0732">Signal</keyword>
<evidence type="ECO:0000256" key="1">
    <source>
        <dbReference type="SAM" id="SignalP"/>
    </source>
</evidence>
<sequence>MHLKTVLAVVALTTSVVTGAPVSPAAELGSRGESGTALYSYIVADSEAEEQEKRGETGTALYSYIVVDTEVEEQK</sequence>
<dbReference type="EMBL" id="JBFCZG010000011">
    <property type="protein sequence ID" value="KAL3417153.1"/>
    <property type="molecule type" value="Genomic_DNA"/>
</dbReference>